<dbReference type="GO" id="GO:0005524">
    <property type="term" value="F:ATP binding"/>
    <property type="evidence" value="ECO:0007669"/>
    <property type="project" value="InterPro"/>
</dbReference>
<dbReference type="Pfam" id="PF13304">
    <property type="entry name" value="AAA_21"/>
    <property type="match status" value="1"/>
</dbReference>
<dbReference type="InterPro" id="IPR027417">
    <property type="entry name" value="P-loop_NTPase"/>
</dbReference>
<proteinExistence type="predicted"/>
<reference evidence="2" key="2">
    <citation type="submission" date="2023-04" db="EMBL/GenBank/DDBJ databases">
        <title>Complete genome sequence of Agrobacterium salinitolerans CFBP5506.</title>
        <authorList>
            <person name="Yen H.-C."/>
            <person name="Yan X.-H."/>
            <person name="Lai E.-M."/>
            <person name="Kuo C.-H."/>
        </authorList>
    </citation>
    <scope>NUCLEOTIDE SEQUENCE</scope>
    <source>
        <strain evidence="2">CFBP5506</strain>
    </source>
</reference>
<dbReference type="InterPro" id="IPR051396">
    <property type="entry name" value="Bact_Antivir_Def_Nuclease"/>
</dbReference>
<dbReference type="PANTHER" id="PTHR43581">
    <property type="entry name" value="ATP/GTP PHOSPHATASE"/>
    <property type="match status" value="1"/>
</dbReference>
<dbReference type="Gene3D" id="3.40.50.300">
    <property type="entry name" value="P-loop containing nucleotide triphosphate hydrolases"/>
    <property type="match status" value="1"/>
</dbReference>
<dbReference type="Proteomes" id="UP000305410">
    <property type="component" value="Chromosome Linear"/>
</dbReference>
<dbReference type="PANTHER" id="PTHR43581:SF2">
    <property type="entry name" value="EXCINUCLEASE ATPASE SUBUNIT"/>
    <property type="match status" value="1"/>
</dbReference>
<dbReference type="RefSeq" id="WP_080795261.1">
    <property type="nucleotide sequence ID" value="NZ_CP122963.1"/>
</dbReference>
<feature type="domain" description="ATPase AAA-type core" evidence="1">
    <location>
        <begin position="31"/>
        <end position="396"/>
    </location>
</feature>
<dbReference type="InterPro" id="IPR003959">
    <property type="entry name" value="ATPase_AAA_core"/>
</dbReference>
<evidence type="ECO:0000313" key="2">
    <source>
        <dbReference type="EMBL" id="WGM61732.1"/>
    </source>
</evidence>
<name>A0AAF0K9S9_AGRTU</name>
<evidence type="ECO:0000259" key="1">
    <source>
        <dbReference type="Pfam" id="PF13304"/>
    </source>
</evidence>
<organism evidence="2 3">
    <name type="scientific">Agrobacterium tumefaciens</name>
    <dbReference type="NCBI Taxonomy" id="358"/>
    <lineage>
        <taxon>Bacteria</taxon>
        <taxon>Pseudomonadati</taxon>
        <taxon>Pseudomonadota</taxon>
        <taxon>Alphaproteobacteria</taxon>
        <taxon>Hyphomicrobiales</taxon>
        <taxon>Rhizobiaceae</taxon>
        <taxon>Rhizobium/Agrobacterium group</taxon>
        <taxon>Agrobacterium</taxon>
        <taxon>Agrobacterium tumefaciens complex</taxon>
    </lineage>
</organism>
<dbReference type="GO" id="GO:0016887">
    <property type="term" value="F:ATP hydrolysis activity"/>
    <property type="evidence" value="ECO:0007669"/>
    <property type="project" value="InterPro"/>
</dbReference>
<sequence length="630" mass="70808">MPTLKRFVIKNFKGIQEAHLNIDARKKADVVTLIGLNESGKTTVLEALSHFSTGDRTIADLVGAQKTLEHLLSLIPIDQRAAFTGSVSVQADFEFASGEFEKYLKKVGSELEMDLALTRSIDAFTVRKEYKFKDSSFSNTTNYWTGIEFKYKEIGKKKKFTQTSGGSRDVVWLRVVDVIEKDLYEILYFPTFIVDMPSRIYISEHLNETQINLYYRTVIGDVIASLGGGLNLDKHVIERINSYRDVKNLTWAQEFLTSPERKTVDAVFQKAQQAVSREVIGSWEKVLKNHVKSRSVKVEWGLDPAKDNAPFVSFAITDGHSEFSIHERSLGFRWFFSYLLFTSFRSKSGKKTLFLFDEPAANLHAKAQTQLLDSIARIVEGGNKVIYSTHSPHLINPAWLSDAVIVENKAVDLEAGDDIFLMDVKPTDIKATGYGKFVSEYPAKQTYFQPVWEKLLYETPPLIGSGPFLCVEGISDFHFLSYIKKELLPEVDISIVPGVGAGGFSATLPSLYGMGAKFVLLLDDDDKGRSEKERYISEGIIAKDYVYTLRDVSTSKGGMKLENLLEPSLKNVRERFEGKSSKKHLAMFLAEANATQVSGMLSEETMEHGLEILQWFLSVSDGDNGIWSPK</sequence>
<evidence type="ECO:0000313" key="3">
    <source>
        <dbReference type="Proteomes" id="UP000305410"/>
    </source>
</evidence>
<dbReference type="SUPFAM" id="SSF52540">
    <property type="entry name" value="P-loop containing nucleoside triphosphate hydrolases"/>
    <property type="match status" value="1"/>
</dbReference>
<protein>
    <submittedName>
        <fullName evidence="2">AAA family ATPase</fullName>
    </submittedName>
</protein>
<dbReference type="AlphaFoldDB" id="A0AAF0K9S9"/>
<accession>A0AAF0K9S9</accession>
<dbReference type="EMBL" id="CP122963">
    <property type="protein sequence ID" value="WGM61732.1"/>
    <property type="molecule type" value="Genomic_DNA"/>
</dbReference>
<gene>
    <name evidence="2" type="ORF">CFBP5506_19125</name>
</gene>
<reference evidence="2" key="1">
    <citation type="submission" date="2019-04" db="EMBL/GenBank/DDBJ databases">
        <authorList>
            <person name="Chiang H.-Y."/>
            <person name="Huang Y.-Y."/>
            <person name="Chou L."/>
            <person name="Lai E.-M."/>
            <person name="Kuo C.-H."/>
        </authorList>
    </citation>
    <scope>NUCLEOTIDE SEQUENCE</scope>
    <source>
        <strain evidence="2">CFBP5506</strain>
    </source>
</reference>
<dbReference type="CDD" id="cd00267">
    <property type="entry name" value="ABC_ATPase"/>
    <property type="match status" value="1"/>
</dbReference>